<feature type="region of interest" description="Disordered" evidence="1">
    <location>
        <begin position="749"/>
        <end position="795"/>
    </location>
</feature>
<evidence type="ECO:0000313" key="3">
    <source>
        <dbReference type="EMBL" id="KZP25661.1"/>
    </source>
</evidence>
<evidence type="ECO:0000313" key="4">
    <source>
        <dbReference type="Proteomes" id="UP000076532"/>
    </source>
</evidence>
<dbReference type="Proteomes" id="UP000076532">
    <property type="component" value="Unassembled WGS sequence"/>
</dbReference>
<dbReference type="InterPro" id="IPR041457">
    <property type="entry name" value="CxC2_KDZ-assoc"/>
</dbReference>
<dbReference type="OrthoDB" id="2804062at2759"/>
<dbReference type="InterPro" id="IPR040521">
    <property type="entry name" value="KDZ"/>
</dbReference>
<dbReference type="STRING" id="436010.A0A166P326"/>
<dbReference type="PANTHER" id="PTHR33104">
    <property type="entry name" value="SI:DKEY-29D5.2"/>
    <property type="match status" value="1"/>
</dbReference>
<dbReference type="AlphaFoldDB" id="A0A166P326"/>
<sequence>FLDELHRHDGLGASDEPSLCVACHTRKGVIKCSLCFLGTLQCPECAVQHHSLLPLHRLQRWNGSYFSDETLQKLGLEIQLGHDGADCAAPVAKSVDFEIFDTSGQHTMTIWFCGCPGAPHPRVQLLRAQWFPASMSRPNSAFTFDVLNTFQLLNLQGKISAYDFYQSIIRQTDNMGILRAYQDRYEQFLPTIRIWRHLKMLKRSGRGLDPSGIESTIMGECAVECPACPHPGKNLPADWKDAEEGVKWIYALVLTIDANFKMSLKEKGIVSDPALGDGWAHWVPRKEFTDYLREHGGPNYCDSDLKAINTAARNNKGYKASGAGTCVCGRHGLIRKNGLGSLQIGERYPNMDYIVFCGLVRCVLVALWLSYDIVCQWSRNLEKRVKTLPQHMQIDPNILKSAKKTLPKFHEYNHGYSCQTQFSLNITRHAGRINGEEPERVWRFMNPASMSTKEMGEGSREDTLDDLARSYNFRKIIGFGDFYPEKLDDALEMSKVHQDAFEKFDATFPEAITEQWARQVEAWDADSTRPNPYVEPNQGTSLAALKLQIAKEEAEEGARGVFRSQDKSIFSFISTALDLEEEQRLLLIREKSKTTLLQAGTRQEKVNTIRLRISRFRDTQVIYMPGVPELRDEEPSPASPTDDQPEHECMWLPSAIPRNMREKACVAGVIATETRMQLALMDDSLDNLRRLLRISSTIRADKRTNGGGTSQRVGTRTQTVLERFAEKIDRAAARYRAAYSAMTSLDPTGDWTNRLEELKPDDIRSPHRDRDEDKKKKKKKRKANDAPEERRDRPSEGRRELSWIWLRNGPSGRPTLENLTPEQISPDMRAEWARMKARADRWSEEILWLIEEMRRILQYFQWRAKWWHKQRRRRTDASLDVQRGLDAYASKQAALITSLGHSFAGKWHKVHTDNSIDIKWPAEFIPST</sequence>
<evidence type="ECO:0000256" key="1">
    <source>
        <dbReference type="SAM" id="MobiDB-lite"/>
    </source>
</evidence>
<dbReference type="PANTHER" id="PTHR33104:SF2">
    <property type="entry name" value="CXC3 LIKE CYSTEINE CLUSTER DOMAIN-CONTAINING PROTEIN"/>
    <property type="match status" value="1"/>
</dbReference>
<feature type="compositionally biased region" description="Basic and acidic residues" evidence="1">
    <location>
        <begin position="753"/>
        <end position="774"/>
    </location>
</feature>
<proteinExistence type="predicted"/>
<organism evidence="3 4">
    <name type="scientific">Athelia psychrophila</name>
    <dbReference type="NCBI Taxonomy" id="1759441"/>
    <lineage>
        <taxon>Eukaryota</taxon>
        <taxon>Fungi</taxon>
        <taxon>Dikarya</taxon>
        <taxon>Basidiomycota</taxon>
        <taxon>Agaricomycotina</taxon>
        <taxon>Agaricomycetes</taxon>
        <taxon>Agaricomycetidae</taxon>
        <taxon>Atheliales</taxon>
        <taxon>Atheliaceae</taxon>
        <taxon>Athelia</taxon>
    </lineage>
</organism>
<feature type="compositionally biased region" description="Basic and acidic residues" evidence="1">
    <location>
        <begin position="783"/>
        <end position="795"/>
    </location>
</feature>
<evidence type="ECO:0000259" key="2">
    <source>
        <dbReference type="Pfam" id="PF18803"/>
    </source>
</evidence>
<protein>
    <recommendedName>
        <fullName evidence="2">CxC2-like cysteine cluster KDZ transposase-associated domain-containing protein</fullName>
    </recommendedName>
</protein>
<dbReference type="Pfam" id="PF18758">
    <property type="entry name" value="KDZ"/>
    <property type="match status" value="1"/>
</dbReference>
<feature type="domain" description="CxC2-like cysteine cluster KDZ transposase-associated" evidence="2">
    <location>
        <begin position="71"/>
        <end position="176"/>
    </location>
</feature>
<gene>
    <name evidence="3" type="ORF">FIBSPDRAFT_733517</name>
</gene>
<name>A0A166P326_9AGAM</name>
<dbReference type="EMBL" id="KV417519">
    <property type="protein sequence ID" value="KZP25661.1"/>
    <property type="molecule type" value="Genomic_DNA"/>
</dbReference>
<feature type="non-terminal residue" evidence="3">
    <location>
        <position position="1"/>
    </location>
</feature>
<reference evidence="3 4" key="1">
    <citation type="journal article" date="2016" name="Mol. Biol. Evol.">
        <title>Comparative Genomics of Early-Diverging Mushroom-Forming Fungi Provides Insights into the Origins of Lignocellulose Decay Capabilities.</title>
        <authorList>
            <person name="Nagy L.G."/>
            <person name="Riley R."/>
            <person name="Tritt A."/>
            <person name="Adam C."/>
            <person name="Daum C."/>
            <person name="Floudas D."/>
            <person name="Sun H."/>
            <person name="Yadav J.S."/>
            <person name="Pangilinan J."/>
            <person name="Larsson K.H."/>
            <person name="Matsuura K."/>
            <person name="Barry K."/>
            <person name="Labutti K."/>
            <person name="Kuo R."/>
            <person name="Ohm R.A."/>
            <person name="Bhattacharya S.S."/>
            <person name="Shirouzu T."/>
            <person name="Yoshinaga Y."/>
            <person name="Martin F.M."/>
            <person name="Grigoriev I.V."/>
            <person name="Hibbett D.S."/>
        </authorList>
    </citation>
    <scope>NUCLEOTIDE SEQUENCE [LARGE SCALE GENOMIC DNA]</scope>
    <source>
        <strain evidence="3 4">CBS 109695</strain>
    </source>
</reference>
<keyword evidence="4" id="KW-1185">Reference proteome</keyword>
<dbReference type="Pfam" id="PF18803">
    <property type="entry name" value="CxC2"/>
    <property type="match status" value="1"/>
</dbReference>
<accession>A0A166P326</accession>